<evidence type="ECO:0000256" key="3">
    <source>
        <dbReference type="ARBA" id="ARBA00022452"/>
    </source>
</evidence>
<keyword evidence="6 8" id="KW-0472">Membrane</keyword>
<feature type="domain" description="TonB-dependent receptor-like beta-barrel" evidence="11">
    <location>
        <begin position="442"/>
        <end position="1022"/>
    </location>
</feature>
<dbReference type="InterPro" id="IPR012910">
    <property type="entry name" value="Plug_dom"/>
</dbReference>
<sequence>MKQKLLSFFLVFTCLVGVSFAQNRQVSGKVTSAADGSPVSGVSVAVVGATTATQTDGSGNYSLSVPANSTLLFSYIGYTSQRVPVGTQTVLNVQLVGDEEALDEVVVTAYGTQTKESIAGSISTLKAKDLEQVQTANVVQSLAGKVGGVQIRSTTGQPGAPATVRFRGLGSISSSNDPLYVVDGVPYNGDIAAISAQDIEEMSFLKDASANALYGSRGANGVIIITTKKGKQSGKVDISFDSRVGVNSRTAKDYDYITDPQEYYELRWQRLRLGALVNGQSDSDARTAATNGLFGDLGYNIFDVSNNQIVDPLTGKINPNASLLYHDDWNDYLFDNSIRHEHSLNIGYATDKISAYLSGGYLQDEGYVVNSGFDRISSRANLEFRPYEFMKLGTNINFASTKARDPQAGKESATFSNLFSWSRNMAPIYPIFARNAQGEMLYNADGRELYDWGRGETTNPDGSATNRPYITNMNPYATTLLNSQKNNNTNLGLRAYASFDFLKYFNFTYNLGYDYLGGNRFRYATEEGGDAAPYGGSLTNAITIAQTITNQQLLSFDKSFGDHTLNLMIGHETSDYSNKLLSGTKTMIVIPNEEFLSNASKYSALNGYADLYKVEGYLSKLNYSYSNRYYLNASYRRDGSSVFHPDHRWGNFYGLGGAWIVSNESFFAGVNSISNLKLKISYGEQGNDNLYYPSYVAMDHRSHFGFNRNYYPYLDQFEITADADGNPSIKQVYTGTEDLKWEVSRNFNTGFELGLFANRLNVDFEFFTRQVSDMLYNFPQAPSSGIPAVSQNIGDMKNTGVELSINGDIVRTEDLNLNLWVNATHYKNKITRLPQPFVAGTVFRFVEGESAYTYYLREFAGVDPITGFGSWYQGDVDPITGKATGEKEAVATHSAATQYLNKKTAHPDLYGGFGFDLSYKKLAFNVGFAYQIGGYVYDNVYQGLFGEGTGMGNSGANYHKDVYNTWTPENTSASLPILSSVDRTQYSNSDLFLVSANYLSLENFGISYDLSNDTFDRVGIKNARVSVIGNNLFMWSKRQGMDPRMMQLGGELNNGLTLNNYSLLRSVSLGLTVKF</sequence>
<keyword evidence="5 9" id="KW-0798">TonB box</keyword>
<dbReference type="GO" id="GO:0009279">
    <property type="term" value="C:cell outer membrane"/>
    <property type="evidence" value="ECO:0007669"/>
    <property type="project" value="UniProtKB-SubCell"/>
</dbReference>
<evidence type="ECO:0000256" key="6">
    <source>
        <dbReference type="ARBA" id="ARBA00023136"/>
    </source>
</evidence>
<dbReference type="RefSeq" id="WP_136821548.1">
    <property type="nucleotide sequence ID" value="NZ_BMJX01000004.1"/>
</dbReference>
<evidence type="ECO:0000259" key="12">
    <source>
        <dbReference type="Pfam" id="PF07715"/>
    </source>
</evidence>
<proteinExistence type="inferred from homology"/>
<dbReference type="PROSITE" id="PS52016">
    <property type="entry name" value="TONB_DEPENDENT_REC_3"/>
    <property type="match status" value="1"/>
</dbReference>
<dbReference type="Proteomes" id="UP000309872">
    <property type="component" value="Unassembled WGS sequence"/>
</dbReference>
<protein>
    <submittedName>
        <fullName evidence="13">SusC/RagA family TonB-linked outer membrane protein</fullName>
    </submittedName>
</protein>
<dbReference type="FunFam" id="2.170.130.10:FF:000003">
    <property type="entry name" value="SusC/RagA family TonB-linked outer membrane protein"/>
    <property type="match status" value="1"/>
</dbReference>
<dbReference type="Gene3D" id="2.40.170.20">
    <property type="entry name" value="TonB-dependent receptor, beta-barrel domain"/>
    <property type="match status" value="1"/>
</dbReference>
<keyword evidence="14" id="KW-1185">Reference proteome</keyword>
<dbReference type="SUPFAM" id="SSF49464">
    <property type="entry name" value="Carboxypeptidase regulatory domain-like"/>
    <property type="match status" value="1"/>
</dbReference>
<dbReference type="SUPFAM" id="SSF56935">
    <property type="entry name" value="Porins"/>
    <property type="match status" value="1"/>
</dbReference>
<dbReference type="InterPro" id="IPR008969">
    <property type="entry name" value="CarboxyPept-like_regulatory"/>
</dbReference>
<name>A0A4U0GZ17_9SPHI</name>
<evidence type="ECO:0000256" key="1">
    <source>
        <dbReference type="ARBA" id="ARBA00004571"/>
    </source>
</evidence>
<dbReference type="OrthoDB" id="9768177at2"/>
<comment type="caution">
    <text evidence="13">The sequence shown here is derived from an EMBL/GenBank/DDBJ whole genome shotgun (WGS) entry which is preliminary data.</text>
</comment>
<evidence type="ECO:0000256" key="2">
    <source>
        <dbReference type="ARBA" id="ARBA00022448"/>
    </source>
</evidence>
<gene>
    <name evidence="13" type="ORF">FAZ19_14920</name>
</gene>
<evidence type="ECO:0000256" key="10">
    <source>
        <dbReference type="SAM" id="SignalP"/>
    </source>
</evidence>
<evidence type="ECO:0000259" key="11">
    <source>
        <dbReference type="Pfam" id="PF00593"/>
    </source>
</evidence>
<evidence type="ECO:0000313" key="14">
    <source>
        <dbReference type="Proteomes" id="UP000309872"/>
    </source>
</evidence>
<dbReference type="Pfam" id="PF00593">
    <property type="entry name" value="TonB_dep_Rec_b-barrel"/>
    <property type="match status" value="1"/>
</dbReference>
<dbReference type="NCBIfam" id="TIGR04057">
    <property type="entry name" value="SusC_RagA_signa"/>
    <property type="match status" value="1"/>
</dbReference>
<dbReference type="InterPro" id="IPR023996">
    <property type="entry name" value="TonB-dep_OMP_SusC/RagA"/>
</dbReference>
<feature type="domain" description="TonB-dependent receptor plug" evidence="12">
    <location>
        <begin position="115"/>
        <end position="222"/>
    </location>
</feature>
<dbReference type="Gene3D" id="2.60.40.1120">
    <property type="entry name" value="Carboxypeptidase-like, regulatory domain"/>
    <property type="match status" value="1"/>
</dbReference>
<accession>A0A4U0GZ17</accession>
<dbReference type="AlphaFoldDB" id="A0A4U0GZ17"/>
<evidence type="ECO:0000256" key="8">
    <source>
        <dbReference type="PROSITE-ProRule" id="PRU01360"/>
    </source>
</evidence>
<evidence type="ECO:0000256" key="4">
    <source>
        <dbReference type="ARBA" id="ARBA00022692"/>
    </source>
</evidence>
<dbReference type="Pfam" id="PF07715">
    <property type="entry name" value="Plug"/>
    <property type="match status" value="1"/>
</dbReference>
<reference evidence="13 14" key="1">
    <citation type="submission" date="2019-04" db="EMBL/GenBank/DDBJ databases">
        <title>Sphingobacterium olei sp. nov., isolated from oil-contaminated soil.</title>
        <authorList>
            <person name="Liu B."/>
        </authorList>
    </citation>
    <scope>NUCLEOTIDE SEQUENCE [LARGE SCALE GENOMIC DNA]</scope>
    <source>
        <strain evidence="13 14">Y3L14</strain>
    </source>
</reference>
<dbReference type="InterPro" id="IPR036942">
    <property type="entry name" value="Beta-barrel_TonB_sf"/>
</dbReference>
<evidence type="ECO:0000256" key="9">
    <source>
        <dbReference type="RuleBase" id="RU003357"/>
    </source>
</evidence>
<feature type="signal peptide" evidence="10">
    <location>
        <begin position="1"/>
        <end position="21"/>
    </location>
</feature>
<dbReference type="InterPro" id="IPR037066">
    <property type="entry name" value="Plug_dom_sf"/>
</dbReference>
<dbReference type="InterPro" id="IPR000531">
    <property type="entry name" value="Beta-barrel_TonB"/>
</dbReference>
<organism evidence="13 14">
    <name type="scientific">Sphingobacterium alkalisoli</name>
    <dbReference type="NCBI Taxonomy" id="1874115"/>
    <lineage>
        <taxon>Bacteria</taxon>
        <taxon>Pseudomonadati</taxon>
        <taxon>Bacteroidota</taxon>
        <taxon>Sphingobacteriia</taxon>
        <taxon>Sphingobacteriales</taxon>
        <taxon>Sphingobacteriaceae</taxon>
        <taxon>Sphingobacterium</taxon>
    </lineage>
</organism>
<comment type="similarity">
    <text evidence="8 9">Belongs to the TonB-dependent receptor family.</text>
</comment>
<keyword evidence="2 8" id="KW-0813">Transport</keyword>
<dbReference type="InterPro" id="IPR023997">
    <property type="entry name" value="TonB-dep_OMP_SusC/RagA_CS"/>
</dbReference>
<keyword evidence="10" id="KW-0732">Signal</keyword>
<evidence type="ECO:0000256" key="7">
    <source>
        <dbReference type="ARBA" id="ARBA00023237"/>
    </source>
</evidence>
<evidence type="ECO:0000313" key="13">
    <source>
        <dbReference type="EMBL" id="TJY64487.1"/>
    </source>
</evidence>
<evidence type="ECO:0000256" key="5">
    <source>
        <dbReference type="ARBA" id="ARBA00023077"/>
    </source>
</evidence>
<dbReference type="NCBIfam" id="TIGR04056">
    <property type="entry name" value="OMP_RagA_SusC"/>
    <property type="match status" value="1"/>
</dbReference>
<dbReference type="InterPro" id="IPR039426">
    <property type="entry name" value="TonB-dep_rcpt-like"/>
</dbReference>
<keyword evidence="3 8" id="KW-1134">Transmembrane beta strand</keyword>
<keyword evidence="4 8" id="KW-0812">Transmembrane</keyword>
<feature type="chain" id="PRO_5020230949" evidence="10">
    <location>
        <begin position="22"/>
        <end position="1075"/>
    </location>
</feature>
<dbReference type="Pfam" id="PF13715">
    <property type="entry name" value="CarbopepD_reg_2"/>
    <property type="match status" value="1"/>
</dbReference>
<comment type="subcellular location">
    <subcellularLocation>
        <location evidence="1 8">Cell outer membrane</location>
        <topology evidence="1 8">Multi-pass membrane protein</topology>
    </subcellularLocation>
</comment>
<keyword evidence="7 8" id="KW-0998">Cell outer membrane</keyword>
<dbReference type="EMBL" id="SUKA01000004">
    <property type="protein sequence ID" value="TJY64487.1"/>
    <property type="molecule type" value="Genomic_DNA"/>
</dbReference>
<dbReference type="Gene3D" id="2.170.130.10">
    <property type="entry name" value="TonB-dependent receptor, plug domain"/>
    <property type="match status" value="1"/>
</dbReference>